<dbReference type="CDD" id="cd04301">
    <property type="entry name" value="NAT_SF"/>
    <property type="match status" value="2"/>
</dbReference>
<protein>
    <submittedName>
        <fullName evidence="2">Acetyltransferase</fullName>
    </submittedName>
</protein>
<dbReference type="EMBL" id="LWMH01000003">
    <property type="protein sequence ID" value="KZS43161.1"/>
    <property type="molecule type" value="Genomic_DNA"/>
</dbReference>
<name>A0A163DDT4_9BACL</name>
<dbReference type="SUPFAM" id="SSF55729">
    <property type="entry name" value="Acyl-CoA N-acyltransferases (Nat)"/>
    <property type="match status" value="2"/>
</dbReference>
<proteinExistence type="predicted"/>
<dbReference type="Proteomes" id="UP000076796">
    <property type="component" value="Unassembled WGS sequence"/>
</dbReference>
<dbReference type="Pfam" id="PF00583">
    <property type="entry name" value="Acetyltransf_1"/>
    <property type="match status" value="2"/>
</dbReference>
<dbReference type="RefSeq" id="WP_063480626.1">
    <property type="nucleotide sequence ID" value="NZ_CP147845.1"/>
</dbReference>
<keyword evidence="3" id="KW-1185">Reference proteome</keyword>
<evidence type="ECO:0000313" key="3">
    <source>
        <dbReference type="Proteomes" id="UP000076796"/>
    </source>
</evidence>
<dbReference type="PANTHER" id="PTHR43617">
    <property type="entry name" value="L-AMINO ACID N-ACETYLTRANSFERASE"/>
    <property type="match status" value="1"/>
</dbReference>
<dbReference type="InterPro" id="IPR016181">
    <property type="entry name" value="Acyl_CoA_acyltransferase"/>
</dbReference>
<accession>A0A163DDT4</accession>
<dbReference type="InterPro" id="IPR000182">
    <property type="entry name" value="GNAT_dom"/>
</dbReference>
<organism evidence="2 3">
    <name type="scientific">Paenibacillus glucanolyticus</name>
    <dbReference type="NCBI Taxonomy" id="59843"/>
    <lineage>
        <taxon>Bacteria</taxon>
        <taxon>Bacillati</taxon>
        <taxon>Bacillota</taxon>
        <taxon>Bacilli</taxon>
        <taxon>Bacillales</taxon>
        <taxon>Paenibacillaceae</taxon>
        <taxon>Paenibacillus</taxon>
    </lineage>
</organism>
<sequence>MLTTQQLKDIEQLQKECEIHDHVQLKLNWEMLEAREADPLDFFHYEHDELVAFIGLYPFGSTVEVCGMVKVNERRKGHFTRLFHQAMEQVKLNGYRRILLNAPAGSEAGRAFLNKLGAEHAFSEYQMEWQEMTLPETDDINLRQATSEDYEMSVRLSVEAFGLDEEDARATEGNYLTDKSDNLMIDVNEEAVGKVRVSHKEGQAWIYGFCILPKHQGQGIGRKVLCKIVKQQSSAGYSVHLEVETKNGQALGLYESVGFRVVHAQDYYHYPCG</sequence>
<dbReference type="PROSITE" id="PS51186">
    <property type="entry name" value="GNAT"/>
    <property type="match status" value="2"/>
</dbReference>
<dbReference type="GO" id="GO:0008999">
    <property type="term" value="F:protein-N-terminal-alanine acetyltransferase activity"/>
    <property type="evidence" value="ECO:0007669"/>
    <property type="project" value="TreeGrafter"/>
</dbReference>
<reference evidence="2" key="1">
    <citation type="journal article" date="2016" name="Genome Announc.">
        <title>Draft genomes of two strains of Paenibacillus glucanolyticus with capability to degrade lignocellulose.</title>
        <authorList>
            <person name="Mathews S.L."/>
            <person name="Pawlak J."/>
            <person name="Grunden A.M."/>
        </authorList>
    </citation>
    <scope>NUCLEOTIDE SEQUENCE [LARGE SCALE GENOMIC DNA]</scope>
    <source>
        <strain evidence="2">SLM1</strain>
    </source>
</reference>
<feature type="domain" description="N-acetyltransferase" evidence="1">
    <location>
        <begin position="140"/>
        <end position="273"/>
    </location>
</feature>
<gene>
    <name evidence="2" type="ORF">AWU65_00625</name>
</gene>
<comment type="caution">
    <text evidence="2">The sequence shown here is derived from an EMBL/GenBank/DDBJ whole genome shotgun (WGS) entry which is preliminary data.</text>
</comment>
<dbReference type="InterPro" id="IPR050276">
    <property type="entry name" value="MshD_Acetyltransferase"/>
</dbReference>
<dbReference type="Gene3D" id="3.40.630.30">
    <property type="match status" value="1"/>
</dbReference>
<dbReference type="PANTHER" id="PTHR43617:SF20">
    <property type="entry name" value="N-ALPHA-ACETYLTRANSFERASE RIMI"/>
    <property type="match status" value="1"/>
</dbReference>
<dbReference type="GeneID" id="97555251"/>
<dbReference type="OrthoDB" id="7163760at2"/>
<dbReference type="AlphaFoldDB" id="A0A163DDT4"/>
<feature type="domain" description="N-acetyltransferase" evidence="1">
    <location>
        <begin position="1"/>
        <end position="137"/>
    </location>
</feature>
<evidence type="ECO:0000313" key="2">
    <source>
        <dbReference type="EMBL" id="KZS43161.1"/>
    </source>
</evidence>
<keyword evidence="2" id="KW-0808">Transferase</keyword>
<evidence type="ECO:0000259" key="1">
    <source>
        <dbReference type="PROSITE" id="PS51186"/>
    </source>
</evidence>